<accession>A0ABU7M9Y6</accession>
<keyword evidence="5" id="KW-0804">Transcription</keyword>
<keyword evidence="2" id="KW-0805">Transcription regulation</keyword>
<organism evidence="7 8">
    <name type="scientific">Gordonia sesuvii</name>
    <dbReference type="NCBI Taxonomy" id="3116777"/>
    <lineage>
        <taxon>Bacteria</taxon>
        <taxon>Bacillati</taxon>
        <taxon>Actinomycetota</taxon>
        <taxon>Actinomycetes</taxon>
        <taxon>Mycobacteriales</taxon>
        <taxon>Gordoniaceae</taxon>
        <taxon>Gordonia</taxon>
    </lineage>
</organism>
<dbReference type="PROSITE" id="PS50931">
    <property type="entry name" value="HTH_LYSR"/>
    <property type="match status" value="1"/>
</dbReference>
<dbReference type="Gene3D" id="3.40.190.290">
    <property type="match status" value="1"/>
</dbReference>
<dbReference type="InterPro" id="IPR005119">
    <property type="entry name" value="LysR_subst-bd"/>
</dbReference>
<dbReference type="InterPro" id="IPR000847">
    <property type="entry name" value="LysR_HTH_N"/>
</dbReference>
<proteinExistence type="inferred from homology"/>
<evidence type="ECO:0000313" key="7">
    <source>
        <dbReference type="EMBL" id="MEE3849381.1"/>
    </source>
</evidence>
<feature type="domain" description="HTH lysR-type" evidence="6">
    <location>
        <begin position="1"/>
        <end position="58"/>
    </location>
</feature>
<comment type="caution">
    <text evidence="7">The sequence shown here is derived from an EMBL/GenBank/DDBJ whole genome shotgun (WGS) entry which is preliminary data.</text>
</comment>
<dbReference type="SUPFAM" id="SSF46785">
    <property type="entry name" value="Winged helix' DNA-binding domain"/>
    <property type="match status" value="1"/>
</dbReference>
<dbReference type="InterPro" id="IPR036388">
    <property type="entry name" value="WH-like_DNA-bd_sf"/>
</dbReference>
<reference evidence="7 8" key="1">
    <citation type="submission" date="2024-01" db="EMBL/GenBank/DDBJ databases">
        <title>Draft genome sequence of Gordonia sp. LSe1-13.</title>
        <authorList>
            <person name="Suphannarot A."/>
            <person name="Mingma R."/>
        </authorList>
    </citation>
    <scope>NUCLEOTIDE SEQUENCE [LARGE SCALE GENOMIC DNA]</scope>
    <source>
        <strain evidence="7 8">LSe1-13</strain>
    </source>
</reference>
<dbReference type="InterPro" id="IPR036390">
    <property type="entry name" value="WH_DNA-bd_sf"/>
</dbReference>
<name>A0ABU7M9Y6_9ACTN</name>
<dbReference type="RefSeq" id="WP_330431015.1">
    <property type="nucleotide sequence ID" value="NZ_JAZDUF010000001.1"/>
</dbReference>
<evidence type="ECO:0000256" key="3">
    <source>
        <dbReference type="ARBA" id="ARBA00023125"/>
    </source>
</evidence>
<evidence type="ECO:0000256" key="1">
    <source>
        <dbReference type="ARBA" id="ARBA00009437"/>
    </source>
</evidence>
<dbReference type="EMBL" id="JAZDUF010000001">
    <property type="protein sequence ID" value="MEE3849381.1"/>
    <property type="molecule type" value="Genomic_DNA"/>
</dbReference>
<evidence type="ECO:0000256" key="2">
    <source>
        <dbReference type="ARBA" id="ARBA00023015"/>
    </source>
</evidence>
<keyword evidence="8" id="KW-1185">Reference proteome</keyword>
<dbReference type="Pfam" id="PF03466">
    <property type="entry name" value="LysR_substrate"/>
    <property type="match status" value="1"/>
</dbReference>
<dbReference type="Pfam" id="PF00126">
    <property type="entry name" value="HTH_1"/>
    <property type="match status" value="1"/>
</dbReference>
<evidence type="ECO:0000256" key="5">
    <source>
        <dbReference type="ARBA" id="ARBA00023163"/>
    </source>
</evidence>
<evidence type="ECO:0000256" key="4">
    <source>
        <dbReference type="ARBA" id="ARBA00023159"/>
    </source>
</evidence>
<gene>
    <name evidence="7" type="ORF">VZC37_03515</name>
</gene>
<dbReference type="SUPFAM" id="SSF53850">
    <property type="entry name" value="Periplasmic binding protein-like II"/>
    <property type="match status" value="1"/>
</dbReference>
<evidence type="ECO:0000259" key="6">
    <source>
        <dbReference type="PROSITE" id="PS50931"/>
    </source>
</evidence>
<dbReference type="Proteomes" id="UP001347146">
    <property type="component" value="Unassembled WGS sequence"/>
</dbReference>
<dbReference type="Gene3D" id="1.10.10.10">
    <property type="entry name" value="Winged helix-like DNA-binding domain superfamily/Winged helix DNA-binding domain"/>
    <property type="match status" value="1"/>
</dbReference>
<comment type="similarity">
    <text evidence="1">Belongs to the LysR transcriptional regulatory family.</text>
</comment>
<sequence>MELRQVEYFLAVVENEGIGGAAAALGVAQPTVSQALRALERELGVQLFHRIGRGMVLSAAGRTMVGPARQIVRDVTAVDDLLTVAGDELTGRLDIVAVPAVAQGPLIDLLVQFRDRYPSVAVRFGELRDETLAATMIEDGHCEFAVAHLPIAGDGLEVIVIGEQEYLLVYPPGSDVPDGPIPLEQLPPVPMVFVPRGQSVADEIEEAIRVAGTRPPLAVLSELREQRLPMVLASIGGSLLEKSMAESVADRAVIRTVDPRFVRPFAIAFDPATLSPVGQAFVELIREAVGAGPDQAPSPRLPLIE</sequence>
<dbReference type="PRINTS" id="PR00039">
    <property type="entry name" value="HTHLYSR"/>
</dbReference>
<dbReference type="PANTHER" id="PTHR30346">
    <property type="entry name" value="TRANSCRIPTIONAL DUAL REGULATOR HCAR-RELATED"/>
    <property type="match status" value="1"/>
</dbReference>
<dbReference type="PANTHER" id="PTHR30346:SF28">
    <property type="entry name" value="HTH-TYPE TRANSCRIPTIONAL REGULATOR CYNR"/>
    <property type="match status" value="1"/>
</dbReference>
<keyword evidence="4" id="KW-0010">Activator</keyword>
<evidence type="ECO:0000313" key="8">
    <source>
        <dbReference type="Proteomes" id="UP001347146"/>
    </source>
</evidence>
<keyword evidence="3" id="KW-0238">DNA-binding</keyword>
<protein>
    <submittedName>
        <fullName evidence="7">LysR family transcriptional regulator</fullName>
    </submittedName>
</protein>
<dbReference type="CDD" id="cd05466">
    <property type="entry name" value="PBP2_LTTR_substrate"/>
    <property type="match status" value="1"/>
</dbReference>